<accession>A0A4V3D7V7</accession>
<evidence type="ECO:0000313" key="4">
    <source>
        <dbReference type="Proteomes" id="UP000295375"/>
    </source>
</evidence>
<evidence type="ECO:0000313" key="3">
    <source>
        <dbReference type="EMBL" id="TDQ49307.1"/>
    </source>
</evidence>
<dbReference type="Pfam" id="PF00144">
    <property type="entry name" value="Beta-lactamase"/>
    <property type="match status" value="1"/>
</dbReference>
<dbReference type="EMBL" id="SNYM01000004">
    <property type="protein sequence ID" value="TDQ49307.1"/>
    <property type="molecule type" value="Genomic_DNA"/>
</dbReference>
<feature type="domain" description="Beta-lactamase-related" evidence="2">
    <location>
        <begin position="60"/>
        <end position="385"/>
    </location>
</feature>
<proteinExistence type="predicted"/>
<dbReference type="InterPro" id="IPR012338">
    <property type="entry name" value="Beta-lactam/transpept-like"/>
</dbReference>
<dbReference type="InterPro" id="IPR001466">
    <property type="entry name" value="Beta-lactam-related"/>
</dbReference>
<dbReference type="SUPFAM" id="SSF56601">
    <property type="entry name" value="beta-lactamase/transpeptidase-like"/>
    <property type="match status" value="1"/>
</dbReference>
<keyword evidence="1" id="KW-0732">Signal</keyword>
<evidence type="ECO:0000256" key="1">
    <source>
        <dbReference type="SAM" id="SignalP"/>
    </source>
</evidence>
<feature type="signal peptide" evidence="1">
    <location>
        <begin position="1"/>
        <end position="18"/>
    </location>
</feature>
<dbReference type="AlphaFoldDB" id="A0A4V3D7V7"/>
<keyword evidence="4" id="KW-1185">Reference proteome</keyword>
<name>A0A4V3D7V7_9GAMM</name>
<organism evidence="3 4">
    <name type="scientific">Permianibacter aggregans</name>
    <dbReference type="NCBI Taxonomy" id="1510150"/>
    <lineage>
        <taxon>Bacteria</taxon>
        <taxon>Pseudomonadati</taxon>
        <taxon>Pseudomonadota</taxon>
        <taxon>Gammaproteobacteria</taxon>
        <taxon>Pseudomonadales</taxon>
        <taxon>Pseudomonadaceae</taxon>
        <taxon>Permianibacter</taxon>
    </lineage>
</organism>
<feature type="chain" id="PRO_5020212351" evidence="1">
    <location>
        <begin position="19"/>
        <end position="491"/>
    </location>
</feature>
<gene>
    <name evidence="3" type="ORF">EV696_10411</name>
</gene>
<comment type="caution">
    <text evidence="3">The sequence shown here is derived from an EMBL/GenBank/DDBJ whole genome shotgun (WGS) entry which is preliminary data.</text>
</comment>
<dbReference type="Proteomes" id="UP000295375">
    <property type="component" value="Unassembled WGS sequence"/>
</dbReference>
<dbReference type="RefSeq" id="WP_133588787.1">
    <property type="nucleotide sequence ID" value="NZ_CP037953.1"/>
</dbReference>
<dbReference type="PANTHER" id="PTHR46825:SF12">
    <property type="entry name" value="PENICILLIN-BINDING PROTEIN 4"/>
    <property type="match status" value="1"/>
</dbReference>
<protein>
    <submittedName>
        <fullName evidence="3">CubicO group peptidase (Beta-lactamase class C family)</fullName>
    </submittedName>
</protein>
<dbReference type="PANTHER" id="PTHR46825">
    <property type="entry name" value="D-ALANYL-D-ALANINE-CARBOXYPEPTIDASE/ENDOPEPTIDASE AMPH"/>
    <property type="match status" value="1"/>
</dbReference>
<dbReference type="InterPro" id="IPR050491">
    <property type="entry name" value="AmpC-like"/>
</dbReference>
<dbReference type="Gene3D" id="3.40.710.10">
    <property type="entry name" value="DD-peptidase/beta-lactamase superfamily"/>
    <property type="match status" value="1"/>
</dbReference>
<dbReference type="OrthoDB" id="9799367at2"/>
<reference evidence="3 4" key="1">
    <citation type="submission" date="2019-03" db="EMBL/GenBank/DDBJ databases">
        <title>Genomic Encyclopedia of Type Strains, Phase IV (KMG-IV): sequencing the most valuable type-strain genomes for metagenomic binning, comparative biology and taxonomic classification.</title>
        <authorList>
            <person name="Goeker M."/>
        </authorList>
    </citation>
    <scope>NUCLEOTIDE SEQUENCE [LARGE SCALE GENOMIC DNA]</scope>
    <source>
        <strain evidence="3 4">DSM 103792</strain>
    </source>
</reference>
<evidence type="ECO:0000259" key="2">
    <source>
        <dbReference type="Pfam" id="PF00144"/>
    </source>
</evidence>
<sequence>MRKILYCLSILAALPALAYSSNSNIEAPNNTAHQAASRIENNLLPVQYLRGHVISKSIPQVMLEENIPGVSIAFVDNGKIAWTKTYGYAQLVTAENVTPDTVFAGASLSKPIAAMAALKLVDQNVLSLDQDVNRYLKDWQLPANEFTQQQKVTLRHLIGHTSGVGNHLWSSYDVGAEVPTLEQMLAGKPPSVDPAVSMIAAPGERQKYSNPGYTIIQKLITDTTDQRFDAAINKLVFTPAGMNNSSFTQPIPESLKKRMATGYSKELQAYPYKLFPFGAAGGIWTTPSDLARFAAAVINDYQYGSKTLISKPLADQVFARNQSRLSFTKKLGEKNDELIFDHWGSNAGFTSYLVGSLGDQQALVIMTNSDNGFGLMASIARAVADEYDWPVLKPQVFSAIEVPAEKLRRYVGEFDNGNGGDLTTFAVEGDRLLLTSSTQTTTPELVAIGEHKFIHPAEYTTYEFLAAKDGSIKWLRVTRDSGYNFDLSKRQ</sequence>